<evidence type="ECO:0000256" key="5">
    <source>
        <dbReference type="SAM" id="SignalP"/>
    </source>
</evidence>
<dbReference type="SUPFAM" id="SSF47565">
    <property type="entry name" value="Insect pheromone/odorant-binding proteins"/>
    <property type="match status" value="1"/>
</dbReference>
<dbReference type="Pfam" id="PF01395">
    <property type="entry name" value="PBP_GOBP"/>
    <property type="match status" value="1"/>
</dbReference>
<feature type="signal peptide" evidence="5">
    <location>
        <begin position="1"/>
        <end position="21"/>
    </location>
</feature>
<name>A0A4E0RNS2_9HYME</name>
<organism evidence="6 7">
    <name type="scientific">Diachasma alloeum</name>
    <dbReference type="NCBI Taxonomy" id="454923"/>
    <lineage>
        <taxon>Eukaryota</taxon>
        <taxon>Metazoa</taxon>
        <taxon>Ecdysozoa</taxon>
        <taxon>Arthropoda</taxon>
        <taxon>Hexapoda</taxon>
        <taxon>Insecta</taxon>
        <taxon>Pterygota</taxon>
        <taxon>Neoptera</taxon>
        <taxon>Endopterygota</taxon>
        <taxon>Hymenoptera</taxon>
        <taxon>Apocrita</taxon>
        <taxon>Ichneumonoidea</taxon>
        <taxon>Braconidae</taxon>
        <taxon>Opiinae</taxon>
        <taxon>Diachasma</taxon>
    </lineage>
</organism>
<dbReference type="KEGG" id="dam:107039394"/>
<evidence type="ECO:0000256" key="4">
    <source>
        <dbReference type="ARBA" id="ARBA00022729"/>
    </source>
</evidence>
<dbReference type="SMART" id="SM00708">
    <property type="entry name" value="PhBP"/>
    <property type="match status" value="1"/>
</dbReference>
<evidence type="ECO:0000313" key="6">
    <source>
        <dbReference type="EMBL" id="THK33066.1"/>
    </source>
</evidence>
<dbReference type="Proteomes" id="UP000297026">
    <property type="component" value="Unassembled WGS sequence"/>
</dbReference>
<evidence type="ECO:0000256" key="3">
    <source>
        <dbReference type="ARBA" id="ARBA00022525"/>
    </source>
</evidence>
<dbReference type="PANTHER" id="PTHR11857:SF43">
    <property type="entry name" value="GEO07291P1-RELATED"/>
    <property type="match status" value="1"/>
</dbReference>
<dbReference type="CDD" id="cd23992">
    <property type="entry name" value="PBP_GOBP"/>
    <property type="match status" value="1"/>
</dbReference>
<dbReference type="CTD" id="118449601"/>
<evidence type="ECO:0000313" key="7">
    <source>
        <dbReference type="Proteomes" id="UP000297026"/>
    </source>
</evidence>
<evidence type="ECO:0000256" key="2">
    <source>
        <dbReference type="ARBA" id="ARBA00008098"/>
    </source>
</evidence>
<keyword evidence="4 5" id="KW-0732">Signal</keyword>
<dbReference type="GeneID" id="107039394"/>
<sequence length="135" mass="14565">MNTSTIVVVFCALIAVSFTLGKDMNDTFLAEAEKCIEKTGVDPHVVGTLYEDGGSKADEKVKCFIACILKGLRMMTEDGTVDAEGSKANVPSDEPHRETIIAAIDACHNEKGANECETAHAMFTCMHKKYMNDGA</sequence>
<feature type="chain" id="PRO_5020040297" evidence="5">
    <location>
        <begin position="22"/>
        <end position="135"/>
    </location>
</feature>
<dbReference type="GO" id="GO:0005615">
    <property type="term" value="C:extracellular space"/>
    <property type="evidence" value="ECO:0007669"/>
    <property type="project" value="TreeGrafter"/>
</dbReference>
<dbReference type="Gene3D" id="1.10.238.20">
    <property type="entry name" value="Pheromone/general odorant binding protein domain"/>
    <property type="match status" value="1"/>
</dbReference>
<dbReference type="EMBL" id="ML158641">
    <property type="protein sequence ID" value="THK33066.1"/>
    <property type="molecule type" value="Genomic_DNA"/>
</dbReference>
<dbReference type="GO" id="GO:0007608">
    <property type="term" value="P:sensory perception of smell"/>
    <property type="evidence" value="ECO:0007669"/>
    <property type="project" value="TreeGrafter"/>
</dbReference>
<comment type="subcellular location">
    <subcellularLocation>
        <location evidence="1">Secreted</location>
    </subcellularLocation>
</comment>
<evidence type="ECO:0000256" key="1">
    <source>
        <dbReference type="ARBA" id="ARBA00004613"/>
    </source>
</evidence>
<gene>
    <name evidence="6" type="primary">Obp12</name>
    <name evidence="6" type="ORF">DALL_DALL000251</name>
</gene>
<protein>
    <submittedName>
        <fullName evidence="6">Odorant binding protein 12</fullName>
    </submittedName>
</protein>
<dbReference type="InterPro" id="IPR036728">
    <property type="entry name" value="PBP_GOBP_sf"/>
</dbReference>
<proteinExistence type="inferred from homology"/>
<comment type="similarity">
    <text evidence="2">Belongs to the PBP/GOBP family.</text>
</comment>
<keyword evidence="7" id="KW-1185">Reference proteome</keyword>
<dbReference type="OrthoDB" id="7665616at2759"/>
<keyword evidence="3" id="KW-0964">Secreted</keyword>
<reference evidence="6" key="1">
    <citation type="submission" date="2019-02" db="EMBL/GenBank/DDBJ databases">
        <title>Genome of the parasitoid wasp Diachasma alloeum, an emerging model for ecological speciation and transitions to asexual reproduction.</title>
        <authorList>
            <person name="Robertson H.M."/>
            <person name="Walden K.K."/>
            <person name="Tvedte E.S."/>
            <person name="Hood G.R."/>
            <person name="Feder J.L."/>
            <person name="Forbes A.A."/>
            <person name="Logsdon J.M."/>
            <person name="Mcelroy K.E."/>
        </authorList>
    </citation>
    <scope>NUCLEOTIDE SEQUENCE [LARGE SCALE GENOMIC DNA]</scope>
    <source>
        <strain evidence="6">Michigan</strain>
    </source>
</reference>
<dbReference type="PANTHER" id="PTHR11857">
    <property type="entry name" value="ODORANT BINDING PROTEIN-RELATED"/>
    <property type="match status" value="1"/>
</dbReference>
<dbReference type="InterPro" id="IPR006170">
    <property type="entry name" value="PBP/GOBP"/>
</dbReference>
<accession>A0A4E0RNS2</accession>
<dbReference type="AlphaFoldDB" id="A0A4E0RNS2"/>
<dbReference type="GO" id="GO:0005549">
    <property type="term" value="F:odorant binding"/>
    <property type="evidence" value="ECO:0007669"/>
    <property type="project" value="InterPro"/>
</dbReference>